<evidence type="ECO:0000313" key="2">
    <source>
        <dbReference type="Proteomes" id="UP000827092"/>
    </source>
</evidence>
<dbReference type="EMBL" id="JAFNEN010000539">
    <property type="protein sequence ID" value="KAG8180980.1"/>
    <property type="molecule type" value="Genomic_DNA"/>
</dbReference>
<accession>A0AAV6UBV9</accession>
<sequence>MELWSLRGFSTTFQVCGAATFGEDMVRSIQLSHSPLLKVGIEFGSFQISSALLVAKDSKLLPISRFQWELRTGPQLG</sequence>
<proteinExistence type="predicted"/>
<dbReference type="AlphaFoldDB" id="A0AAV6UBV9"/>
<comment type="caution">
    <text evidence="1">The sequence shown here is derived from an EMBL/GenBank/DDBJ whole genome shotgun (WGS) entry which is preliminary data.</text>
</comment>
<gene>
    <name evidence="1" type="ORF">JTE90_024728</name>
</gene>
<organism evidence="1 2">
    <name type="scientific">Oedothorax gibbosus</name>
    <dbReference type="NCBI Taxonomy" id="931172"/>
    <lineage>
        <taxon>Eukaryota</taxon>
        <taxon>Metazoa</taxon>
        <taxon>Ecdysozoa</taxon>
        <taxon>Arthropoda</taxon>
        <taxon>Chelicerata</taxon>
        <taxon>Arachnida</taxon>
        <taxon>Araneae</taxon>
        <taxon>Araneomorphae</taxon>
        <taxon>Entelegynae</taxon>
        <taxon>Araneoidea</taxon>
        <taxon>Linyphiidae</taxon>
        <taxon>Erigoninae</taxon>
        <taxon>Oedothorax</taxon>
    </lineage>
</organism>
<keyword evidence="2" id="KW-1185">Reference proteome</keyword>
<name>A0AAV6UBV9_9ARAC</name>
<reference evidence="1 2" key="1">
    <citation type="journal article" date="2022" name="Nat. Ecol. Evol.">
        <title>A masculinizing supergene underlies an exaggerated male reproductive morph in a spider.</title>
        <authorList>
            <person name="Hendrickx F."/>
            <person name="De Corte Z."/>
            <person name="Sonet G."/>
            <person name="Van Belleghem S.M."/>
            <person name="Kostlbacher S."/>
            <person name="Vangestel C."/>
        </authorList>
    </citation>
    <scope>NUCLEOTIDE SEQUENCE [LARGE SCALE GENOMIC DNA]</scope>
    <source>
        <strain evidence="1">W744_W776</strain>
    </source>
</reference>
<protein>
    <submittedName>
        <fullName evidence="1">Uncharacterized protein</fullName>
    </submittedName>
</protein>
<evidence type="ECO:0000313" key="1">
    <source>
        <dbReference type="EMBL" id="KAG8180980.1"/>
    </source>
</evidence>
<dbReference type="Proteomes" id="UP000827092">
    <property type="component" value="Unassembled WGS sequence"/>
</dbReference>